<evidence type="ECO:0008006" key="4">
    <source>
        <dbReference type="Google" id="ProtNLM"/>
    </source>
</evidence>
<comment type="caution">
    <text evidence="2">The sequence shown here is derived from an EMBL/GenBank/DDBJ whole genome shotgun (WGS) entry which is preliminary data.</text>
</comment>
<feature type="signal peptide" evidence="1">
    <location>
        <begin position="1"/>
        <end position="18"/>
    </location>
</feature>
<evidence type="ECO:0000313" key="3">
    <source>
        <dbReference type="Proteomes" id="UP001054902"/>
    </source>
</evidence>
<keyword evidence="3" id="KW-1185">Reference proteome</keyword>
<protein>
    <recommendedName>
        <fullName evidence="4">PS II complex 12 kDa extrinsic protein</fullName>
    </recommendedName>
</protein>
<organism evidence="2 3">
    <name type="scientific">Chaetoceros tenuissimus</name>
    <dbReference type="NCBI Taxonomy" id="426638"/>
    <lineage>
        <taxon>Eukaryota</taxon>
        <taxon>Sar</taxon>
        <taxon>Stramenopiles</taxon>
        <taxon>Ochrophyta</taxon>
        <taxon>Bacillariophyta</taxon>
        <taxon>Coscinodiscophyceae</taxon>
        <taxon>Chaetocerotophycidae</taxon>
        <taxon>Chaetocerotales</taxon>
        <taxon>Chaetocerotaceae</taxon>
        <taxon>Chaetoceros</taxon>
    </lineage>
</organism>
<sequence length="112" mass="11965">MKTAATLIAMFLTPSVSGFASYLNQLGGGNGNLDHNFNQSESKVVQESQAHLSSFGSSIPTPYVSNGHVSVASFSEAYEPTPLSAFNLEKYSTPANALLLQYLQHASHTMNP</sequence>
<dbReference type="EMBL" id="BLLK01000047">
    <property type="protein sequence ID" value="GFH54351.1"/>
    <property type="molecule type" value="Genomic_DNA"/>
</dbReference>
<name>A0AAD3D052_9STRA</name>
<dbReference type="Proteomes" id="UP001054902">
    <property type="component" value="Unassembled WGS sequence"/>
</dbReference>
<feature type="chain" id="PRO_5042234407" description="PS II complex 12 kDa extrinsic protein" evidence="1">
    <location>
        <begin position="19"/>
        <end position="112"/>
    </location>
</feature>
<evidence type="ECO:0000313" key="2">
    <source>
        <dbReference type="EMBL" id="GFH54351.1"/>
    </source>
</evidence>
<dbReference type="AlphaFoldDB" id="A0AAD3D052"/>
<evidence type="ECO:0000256" key="1">
    <source>
        <dbReference type="SAM" id="SignalP"/>
    </source>
</evidence>
<accession>A0AAD3D052</accession>
<gene>
    <name evidence="2" type="ORF">CTEN210_10827</name>
</gene>
<reference evidence="2 3" key="1">
    <citation type="journal article" date="2021" name="Sci. Rep.">
        <title>The genome of the diatom Chaetoceros tenuissimus carries an ancient integrated fragment of an extant virus.</title>
        <authorList>
            <person name="Hongo Y."/>
            <person name="Kimura K."/>
            <person name="Takaki Y."/>
            <person name="Yoshida Y."/>
            <person name="Baba S."/>
            <person name="Kobayashi G."/>
            <person name="Nagasaki K."/>
            <person name="Hano T."/>
            <person name="Tomaru Y."/>
        </authorList>
    </citation>
    <scope>NUCLEOTIDE SEQUENCE [LARGE SCALE GENOMIC DNA]</scope>
    <source>
        <strain evidence="2 3">NIES-3715</strain>
    </source>
</reference>
<proteinExistence type="predicted"/>
<keyword evidence="1" id="KW-0732">Signal</keyword>